<feature type="signal peptide" evidence="1">
    <location>
        <begin position="1"/>
        <end position="16"/>
    </location>
</feature>
<evidence type="ECO:0000256" key="1">
    <source>
        <dbReference type="SAM" id="SignalP"/>
    </source>
</evidence>
<feature type="chain" id="PRO_5011526520" description="Lipoprotein" evidence="1">
    <location>
        <begin position="17"/>
        <end position="136"/>
    </location>
</feature>
<reference evidence="3" key="1">
    <citation type="submission" date="2016-10" db="EMBL/GenBank/DDBJ databases">
        <authorList>
            <person name="Varghese N."/>
            <person name="Submissions S."/>
        </authorList>
    </citation>
    <scope>NUCLEOTIDE SEQUENCE [LARGE SCALE GENOMIC DNA]</scope>
    <source>
        <strain evidence="3">ATCC 25963</strain>
    </source>
</reference>
<evidence type="ECO:0000313" key="2">
    <source>
        <dbReference type="EMBL" id="SFD79982.1"/>
    </source>
</evidence>
<dbReference type="EMBL" id="FOMX01000004">
    <property type="protein sequence ID" value="SFD79982.1"/>
    <property type="molecule type" value="Genomic_DNA"/>
</dbReference>
<dbReference type="Proteomes" id="UP000199400">
    <property type="component" value="Unassembled WGS sequence"/>
</dbReference>
<protein>
    <recommendedName>
        <fullName evidence="4">Lipoprotein</fullName>
    </recommendedName>
</protein>
<organism evidence="2 3">
    <name type="scientific">Nannocystis exedens</name>
    <dbReference type="NCBI Taxonomy" id="54"/>
    <lineage>
        <taxon>Bacteria</taxon>
        <taxon>Pseudomonadati</taxon>
        <taxon>Myxococcota</taxon>
        <taxon>Polyangia</taxon>
        <taxon>Nannocystales</taxon>
        <taxon>Nannocystaceae</taxon>
        <taxon>Nannocystis</taxon>
    </lineage>
</organism>
<keyword evidence="3" id="KW-1185">Reference proteome</keyword>
<name>A0A1I1VAD9_9BACT</name>
<accession>A0A1I1VAD9</accession>
<gene>
    <name evidence="2" type="ORF">SAMN02745121_01664</name>
</gene>
<evidence type="ECO:0008006" key="4">
    <source>
        <dbReference type="Google" id="ProtNLM"/>
    </source>
</evidence>
<dbReference type="PROSITE" id="PS51257">
    <property type="entry name" value="PROKAR_LIPOPROTEIN"/>
    <property type="match status" value="1"/>
</dbReference>
<dbReference type="RefSeq" id="WP_096330429.1">
    <property type="nucleotide sequence ID" value="NZ_FOMX01000004.1"/>
</dbReference>
<evidence type="ECO:0000313" key="3">
    <source>
        <dbReference type="Proteomes" id="UP000199400"/>
    </source>
</evidence>
<keyword evidence="1" id="KW-0732">Signal</keyword>
<dbReference type="STRING" id="54.SAMN02745121_01664"/>
<sequence length="136" mass="14288">MKRLSMPIVSVLVAFAAGCGVGPHVDDFNESLVAAAVAGCACGNIGYSSEEECRAEAPPDEGEQACIEALFKNAEANYEAQLDCRTAVNNRLASCLNSKSCTDLARLGCGGEAAEDLEDCPDLPNDINQELAECRN</sequence>
<proteinExistence type="predicted"/>
<dbReference type="AlphaFoldDB" id="A0A1I1VAD9"/>